<evidence type="ECO:0000313" key="1">
    <source>
        <dbReference type="EMBL" id="DAD82448.1"/>
    </source>
</evidence>
<dbReference type="EMBL" id="BK014919">
    <property type="protein sequence ID" value="DAD82448.1"/>
    <property type="molecule type" value="Genomic_DNA"/>
</dbReference>
<proteinExistence type="predicted"/>
<name>A0A8S5MJR9_9CAUD</name>
<reference evidence="1" key="1">
    <citation type="journal article" date="2021" name="Proc. Natl. Acad. Sci. U.S.A.">
        <title>A Catalog of Tens of Thousands of Viruses from Human Metagenomes Reveals Hidden Associations with Chronic Diseases.</title>
        <authorList>
            <person name="Tisza M.J."/>
            <person name="Buck C.B."/>
        </authorList>
    </citation>
    <scope>NUCLEOTIDE SEQUENCE</scope>
    <source>
        <strain evidence="1">CtHMI2</strain>
    </source>
</reference>
<sequence length="172" mass="20118">MRSGSNCGAFLFLFMKYNEYLQKGYAKLCFNIVPRQLHVYWLCNDVSNEIIRIGITKNPYLIAAKIPDKTHLILFQVDDKEKAEILANSMISDISPAGQRLFNVYTFGQAIYRLREVCNNYDLESIIQSYNDANEVAQKLFSYQGREWISKNVIDDYISMVNYLNNRENERK</sequence>
<organism evidence="1">
    <name type="scientific">Siphoviridae sp. ctHMI2</name>
    <dbReference type="NCBI Taxonomy" id="2826231"/>
    <lineage>
        <taxon>Viruses</taxon>
        <taxon>Duplodnaviria</taxon>
        <taxon>Heunggongvirae</taxon>
        <taxon>Uroviricota</taxon>
        <taxon>Caudoviricetes</taxon>
    </lineage>
</organism>
<protein>
    <submittedName>
        <fullName evidence="1">Uncharacterized protein</fullName>
    </submittedName>
</protein>
<accession>A0A8S5MJR9</accession>